<feature type="transmembrane region" description="Helical" evidence="1">
    <location>
        <begin position="121"/>
        <end position="141"/>
    </location>
</feature>
<dbReference type="AlphaFoldDB" id="M1UM40"/>
<evidence type="ECO:0000313" key="2">
    <source>
        <dbReference type="EMBL" id="AGG67209.1"/>
    </source>
</evidence>
<dbReference type="RefSeq" id="WP_015651640.1">
    <property type="nucleotide sequence ID" value="NC_020506.1"/>
</dbReference>
<feature type="transmembrane region" description="Helical" evidence="1">
    <location>
        <begin position="169"/>
        <end position="189"/>
    </location>
</feature>
<keyword evidence="1" id="KW-1133">Transmembrane helix</keyword>
<evidence type="ECO:0008006" key="4">
    <source>
        <dbReference type="Google" id="ProtNLM"/>
    </source>
</evidence>
<keyword evidence="3" id="KW-1185">Reference proteome</keyword>
<dbReference type="PATRIC" id="fig|1121353.3.peg.1804"/>
<sequence length="222" mass="23126">MTTSGVSVNASPYEGYSAAEIAQESAPKKSRMKINKAVGAFAGALALTLVLFALGGVIWGLTRPTYTAFVEDAETASIAVAENVEFIGYAWFSIATGAIAAAIALIIFLKSPQTRGLSMMAWLGMLAAAGAVVFLVFGTYASTLLHGVPADYANAIGQSFQVAPTMQPGVALVAAPFLSVCMYWCATFVTPEEELAETTDAESIYAAQPEESADVATAEVRS</sequence>
<keyword evidence="1" id="KW-0812">Transmembrane</keyword>
<feature type="transmembrane region" description="Helical" evidence="1">
    <location>
        <begin position="38"/>
        <end position="61"/>
    </location>
</feature>
<keyword evidence="1" id="KW-0472">Membrane</keyword>
<dbReference type="KEGG" id="ccn:H924_08855"/>
<name>M1UM40_9CORY</name>
<feature type="transmembrane region" description="Helical" evidence="1">
    <location>
        <begin position="89"/>
        <end position="109"/>
    </location>
</feature>
<dbReference type="HOGENOM" id="CLU_107078_0_0_11"/>
<proteinExistence type="predicted"/>
<dbReference type="EMBL" id="CP004354">
    <property type="protein sequence ID" value="AGG67209.1"/>
    <property type="molecule type" value="Genomic_DNA"/>
</dbReference>
<evidence type="ECO:0000256" key="1">
    <source>
        <dbReference type="SAM" id="Phobius"/>
    </source>
</evidence>
<dbReference type="Proteomes" id="UP000011760">
    <property type="component" value="Chromosome"/>
</dbReference>
<protein>
    <recommendedName>
        <fullName evidence="4">DUF2567 domain-containing protein</fullName>
    </recommendedName>
</protein>
<gene>
    <name evidence="2" type="ORF">H924_08855</name>
</gene>
<evidence type="ECO:0000313" key="3">
    <source>
        <dbReference type="Proteomes" id="UP000011760"/>
    </source>
</evidence>
<organism evidence="2 3">
    <name type="scientific">Corynebacterium callunae DSM 20147</name>
    <dbReference type="NCBI Taxonomy" id="1121353"/>
    <lineage>
        <taxon>Bacteria</taxon>
        <taxon>Bacillati</taxon>
        <taxon>Actinomycetota</taxon>
        <taxon>Actinomycetes</taxon>
        <taxon>Mycobacteriales</taxon>
        <taxon>Corynebacteriaceae</taxon>
        <taxon>Corynebacterium</taxon>
    </lineage>
</organism>
<dbReference type="eggNOG" id="ENOG503289Z">
    <property type="taxonomic scope" value="Bacteria"/>
</dbReference>
<dbReference type="STRING" id="1121353.H924_08855"/>
<reference evidence="2 3" key="1">
    <citation type="submission" date="2013-02" db="EMBL/GenBank/DDBJ databases">
        <title>The complete genome sequence of Corynebacterium callunae DSM 20147.</title>
        <authorList>
            <person name="Ruckert C."/>
            <person name="Albersmeier A."/>
            <person name="Kalinowski J."/>
        </authorList>
    </citation>
    <scope>NUCLEOTIDE SEQUENCE [LARGE SCALE GENOMIC DNA]</scope>
    <source>
        <strain evidence="2 3">DSM 20147</strain>
    </source>
</reference>
<accession>M1UM40</accession>